<sequence>MTTNVTVEALEIIQKRQRLHCQKIGRRNLNLRLDALKQFKRLLIENEERWLFALNEDLGKPALEAYATEVAFLLNELDHTMKHLAKWVKPTVKRRLLLSGLEKTSVMAEPFGSILILSPWNYPLQLALGPALGAIAAGNSVVLKPSEYAPAVSQLLAELIPQYFAPDLFFVVEGDGEVAQMLTNMRWDFVFFTGSPQTGTKVYQAAAKHLTPVALELGGKNPCIVDDTKLNPDTVKQIVWSKFLNAGQTCIAPDTVFVPRAYFTQFLEQAKQQIIEFYGERPIESKDYGRLISLKHLAHVEDFLKDGEIFYGGEVDQATCFMAPTLMTHVVAGSALAKDEIFGPILPIIPYDSIEEIVSQYQQLPVPLVVYLFTKDKQHIQYIQEELESGALSVNQLMVHVTSPNAPFGGKGQSGLGNYHGEASIKTFTYQRTLYQKKTPLLLPQQFPPYSEGALAALKRFRRIIF</sequence>
<comment type="similarity">
    <text evidence="1 3 6">Belongs to the aldehyde dehydrogenase family.</text>
</comment>
<dbReference type="GO" id="GO:0004029">
    <property type="term" value="F:aldehyde dehydrogenase (NAD+) activity"/>
    <property type="evidence" value="ECO:0007669"/>
    <property type="project" value="TreeGrafter"/>
</dbReference>
<dbReference type="GO" id="GO:0005737">
    <property type="term" value="C:cytoplasm"/>
    <property type="evidence" value="ECO:0007669"/>
    <property type="project" value="TreeGrafter"/>
</dbReference>
<dbReference type="PROSITE" id="PS00687">
    <property type="entry name" value="ALDEHYDE_DEHYDR_GLU"/>
    <property type="match status" value="1"/>
</dbReference>
<dbReference type="PANTHER" id="PTHR43570:SF16">
    <property type="entry name" value="ALDEHYDE DEHYDROGENASE TYPE III, ISOFORM Q"/>
    <property type="match status" value="1"/>
</dbReference>
<proteinExistence type="inferred from homology"/>
<dbReference type="InterPro" id="IPR015590">
    <property type="entry name" value="Aldehyde_DH_dom"/>
</dbReference>
<dbReference type="GO" id="GO:0006081">
    <property type="term" value="P:aldehyde metabolic process"/>
    <property type="evidence" value="ECO:0007669"/>
    <property type="project" value="InterPro"/>
</dbReference>
<dbReference type="Proteomes" id="UP000430975">
    <property type="component" value="Unassembled WGS sequence"/>
</dbReference>
<dbReference type="InterPro" id="IPR016160">
    <property type="entry name" value="Ald_DH_CS_CYS"/>
</dbReference>
<organism evidence="8 9">
    <name type="scientific">Fundicoccus ignavus</name>
    <dbReference type="NCBI Taxonomy" id="2664442"/>
    <lineage>
        <taxon>Bacteria</taxon>
        <taxon>Bacillati</taxon>
        <taxon>Bacillota</taxon>
        <taxon>Bacilli</taxon>
        <taxon>Lactobacillales</taxon>
        <taxon>Aerococcaceae</taxon>
        <taxon>Fundicoccus</taxon>
    </lineage>
</organism>
<evidence type="ECO:0000256" key="6">
    <source>
        <dbReference type="RuleBase" id="RU003345"/>
    </source>
</evidence>
<accession>A0A6I2GMC0</accession>
<dbReference type="InterPro" id="IPR012394">
    <property type="entry name" value="Aldehyde_DH_NAD(P)"/>
</dbReference>
<dbReference type="Pfam" id="PF00171">
    <property type="entry name" value="Aldedh"/>
    <property type="match status" value="1"/>
</dbReference>
<evidence type="ECO:0000256" key="5">
    <source>
        <dbReference type="PROSITE-ProRule" id="PRU10007"/>
    </source>
</evidence>
<dbReference type="Gene3D" id="3.40.309.10">
    <property type="entry name" value="Aldehyde Dehydrogenase, Chain A, domain 2"/>
    <property type="match status" value="1"/>
</dbReference>
<evidence type="ECO:0000256" key="4">
    <source>
        <dbReference type="PIRSR" id="PIRSR036492-1"/>
    </source>
</evidence>
<dbReference type="RefSeq" id="WP_153864056.1">
    <property type="nucleotide sequence ID" value="NZ_WJQS01000013.1"/>
</dbReference>
<protein>
    <recommendedName>
        <fullName evidence="3">Aldehyde dehydrogenase</fullName>
    </recommendedName>
</protein>
<dbReference type="InterPro" id="IPR016161">
    <property type="entry name" value="Ald_DH/histidinol_DH"/>
</dbReference>
<dbReference type="Gene3D" id="3.40.605.10">
    <property type="entry name" value="Aldehyde Dehydrogenase, Chain A, domain 1"/>
    <property type="match status" value="1"/>
</dbReference>
<dbReference type="PANTHER" id="PTHR43570">
    <property type="entry name" value="ALDEHYDE DEHYDROGENASE"/>
    <property type="match status" value="1"/>
</dbReference>
<comment type="caution">
    <text evidence="8">The sequence shown here is derived from an EMBL/GenBank/DDBJ whole genome shotgun (WGS) entry which is preliminary data.</text>
</comment>
<dbReference type="PIRSF" id="PIRSF036492">
    <property type="entry name" value="ALDH"/>
    <property type="match status" value="1"/>
</dbReference>
<feature type="active site" evidence="4 5">
    <location>
        <position position="216"/>
    </location>
</feature>
<evidence type="ECO:0000256" key="2">
    <source>
        <dbReference type="ARBA" id="ARBA00023002"/>
    </source>
</evidence>
<name>A0A6I2GMC0_9LACT</name>
<dbReference type="EMBL" id="WJQS01000013">
    <property type="protein sequence ID" value="MRI86379.1"/>
    <property type="molecule type" value="Genomic_DNA"/>
</dbReference>
<dbReference type="InterPro" id="IPR029510">
    <property type="entry name" value="Ald_DH_CS_GLU"/>
</dbReference>
<evidence type="ECO:0000256" key="3">
    <source>
        <dbReference type="PIRNR" id="PIRNR036492"/>
    </source>
</evidence>
<evidence type="ECO:0000259" key="7">
    <source>
        <dbReference type="Pfam" id="PF00171"/>
    </source>
</evidence>
<dbReference type="InterPro" id="IPR016162">
    <property type="entry name" value="Ald_DH_N"/>
</dbReference>
<dbReference type="SUPFAM" id="SSF53720">
    <property type="entry name" value="ALDH-like"/>
    <property type="match status" value="1"/>
</dbReference>
<evidence type="ECO:0000313" key="8">
    <source>
        <dbReference type="EMBL" id="MRI86379.1"/>
    </source>
</evidence>
<feature type="active site" evidence="4">
    <location>
        <position position="250"/>
    </location>
</feature>
<dbReference type="PROSITE" id="PS00070">
    <property type="entry name" value="ALDEHYDE_DEHYDR_CYS"/>
    <property type="match status" value="1"/>
</dbReference>
<keyword evidence="9" id="KW-1185">Reference proteome</keyword>
<dbReference type="CDD" id="cd07087">
    <property type="entry name" value="ALDH_F3-13-14_CALDH-like"/>
    <property type="match status" value="1"/>
</dbReference>
<dbReference type="FunFam" id="3.40.605.10:FF:000004">
    <property type="entry name" value="Aldehyde dehydrogenase"/>
    <property type="match status" value="1"/>
</dbReference>
<keyword evidence="2 3" id="KW-0560">Oxidoreductase</keyword>
<evidence type="ECO:0000256" key="1">
    <source>
        <dbReference type="ARBA" id="ARBA00009986"/>
    </source>
</evidence>
<dbReference type="InterPro" id="IPR016163">
    <property type="entry name" value="Ald_DH_C"/>
</dbReference>
<reference evidence="8 9" key="1">
    <citation type="submission" date="2019-11" db="EMBL/GenBank/DDBJ databases">
        <title>Characterisation of Fundicoccus ignavus gen. nov. sp. nov., a novel genus of the family Aerococcaceae isolated from bulk tank milk.</title>
        <authorList>
            <person name="Siebert A."/>
            <person name="Huptas C."/>
            <person name="Wenning M."/>
            <person name="Scherer S."/>
            <person name="Doll E.V."/>
        </authorList>
    </citation>
    <scope>NUCLEOTIDE SEQUENCE [LARGE SCALE GENOMIC DNA]</scope>
    <source>
        <strain evidence="8 9">WS4759</strain>
    </source>
</reference>
<evidence type="ECO:0000313" key="9">
    <source>
        <dbReference type="Proteomes" id="UP000430975"/>
    </source>
</evidence>
<gene>
    <name evidence="8" type="ORF">GIY09_11040</name>
</gene>
<dbReference type="AlphaFoldDB" id="A0A6I2GMC0"/>
<feature type="domain" description="Aldehyde dehydrogenase" evidence="7">
    <location>
        <begin position="23"/>
        <end position="433"/>
    </location>
</feature>